<name>A0ABP6XKU2_9ACTN</name>
<keyword evidence="2" id="KW-0813">Transport</keyword>
<keyword evidence="6" id="KW-0406">Ion transport</keyword>
<dbReference type="InterPro" id="IPR003593">
    <property type="entry name" value="AAA+_ATPase"/>
</dbReference>
<dbReference type="InterPro" id="IPR051535">
    <property type="entry name" value="Siderophore_ABC-ATPase"/>
</dbReference>
<feature type="domain" description="AAA+ ATPase" evidence="8">
    <location>
        <begin position="43"/>
        <end position="221"/>
    </location>
</feature>
<keyword evidence="7" id="KW-0472">Membrane</keyword>
<evidence type="ECO:0000313" key="10">
    <source>
        <dbReference type="Proteomes" id="UP001501222"/>
    </source>
</evidence>
<evidence type="ECO:0000256" key="1">
    <source>
        <dbReference type="ARBA" id="ARBA00004202"/>
    </source>
</evidence>
<keyword evidence="10" id="KW-1185">Reference proteome</keyword>
<dbReference type="InterPro" id="IPR003959">
    <property type="entry name" value="ATPase_AAA_core"/>
</dbReference>
<evidence type="ECO:0000256" key="2">
    <source>
        <dbReference type="ARBA" id="ARBA00022448"/>
    </source>
</evidence>
<accession>A0ABP6XKU2</accession>
<reference evidence="10" key="1">
    <citation type="journal article" date="2019" name="Int. J. Syst. Evol. Microbiol.">
        <title>The Global Catalogue of Microorganisms (GCM) 10K type strain sequencing project: providing services to taxonomists for standard genome sequencing and annotation.</title>
        <authorList>
            <consortium name="The Broad Institute Genomics Platform"/>
            <consortium name="The Broad Institute Genome Sequencing Center for Infectious Disease"/>
            <person name="Wu L."/>
            <person name="Ma J."/>
        </authorList>
    </citation>
    <scope>NUCLEOTIDE SEQUENCE [LARGE SCALE GENOMIC DNA]</scope>
    <source>
        <strain evidence="10">JCM 16928</strain>
    </source>
</reference>
<evidence type="ECO:0000256" key="3">
    <source>
        <dbReference type="ARBA" id="ARBA00022475"/>
    </source>
</evidence>
<dbReference type="SUPFAM" id="SSF52540">
    <property type="entry name" value="P-loop containing nucleoside triphosphate hydrolases"/>
    <property type="match status" value="1"/>
</dbReference>
<keyword evidence="3" id="KW-1003">Cell membrane</keyword>
<dbReference type="PANTHER" id="PTHR42771:SF2">
    <property type="entry name" value="IRON(3+)-HYDROXAMATE IMPORT ATP-BINDING PROTEIN FHUC"/>
    <property type="match status" value="1"/>
</dbReference>
<dbReference type="Pfam" id="PF13476">
    <property type="entry name" value="AAA_23"/>
    <property type="match status" value="1"/>
</dbReference>
<organism evidence="9 10">
    <name type="scientific">Kribbella ginsengisoli</name>
    <dbReference type="NCBI Taxonomy" id="363865"/>
    <lineage>
        <taxon>Bacteria</taxon>
        <taxon>Bacillati</taxon>
        <taxon>Actinomycetota</taxon>
        <taxon>Actinomycetes</taxon>
        <taxon>Propionibacteriales</taxon>
        <taxon>Kribbellaceae</taxon>
        <taxon>Kribbella</taxon>
    </lineage>
</organism>
<evidence type="ECO:0000256" key="4">
    <source>
        <dbReference type="ARBA" id="ARBA00022496"/>
    </source>
</evidence>
<dbReference type="PANTHER" id="PTHR42771">
    <property type="entry name" value="IRON(3+)-HYDROXAMATE IMPORT ATP-BINDING PROTEIN FHUC"/>
    <property type="match status" value="1"/>
</dbReference>
<evidence type="ECO:0000313" key="9">
    <source>
        <dbReference type="EMBL" id="GAA3567884.1"/>
    </source>
</evidence>
<evidence type="ECO:0000256" key="5">
    <source>
        <dbReference type="ARBA" id="ARBA00023004"/>
    </source>
</evidence>
<dbReference type="Pfam" id="PF13304">
    <property type="entry name" value="AAA_21"/>
    <property type="match status" value="1"/>
</dbReference>
<dbReference type="InterPro" id="IPR038729">
    <property type="entry name" value="Rad50/SbcC_AAA"/>
</dbReference>
<sequence>MQMPFASHPVRRVAAAEGISVSRTWPHTIPAVRQLLTDGLDLGPGVTFLVGENGAGKSTLVEAIAIAFGMSPEGGSTGARLTTRASESSLSRDIQLTRGAGSARWGFFLRAETMHGYYTYLEQNPGGRDPKFHELSHGEGFLEVLQSRFDSPGLYCLDEPESALSFSSSLALVGVLDELAKGGGQVICATHSPVVCSLPGATILEVGDWGLRETTWPDLLLVQNWRAYLEAPERYLRHVIGNEPDRP</sequence>
<keyword evidence="5" id="KW-0408">Iron</keyword>
<dbReference type="SMART" id="SM00382">
    <property type="entry name" value="AAA"/>
    <property type="match status" value="1"/>
</dbReference>
<evidence type="ECO:0000256" key="7">
    <source>
        <dbReference type="ARBA" id="ARBA00023136"/>
    </source>
</evidence>
<evidence type="ECO:0000259" key="8">
    <source>
        <dbReference type="SMART" id="SM00382"/>
    </source>
</evidence>
<dbReference type="Gene3D" id="3.40.50.300">
    <property type="entry name" value="P-loop containing nucleotide triphosphate hydrolases"/>
    <property type="match status" value="2"/>
</dbReference>
<dbReference type="InterPro" id="IPR027417">
    <property type="entry name" value="P-loop_NTPase"/>
</dbReference>
<dbReference type="Proteomes" id="UP001501222">
    <property type="component" value="Unassembled WGS sequence"/>
</dbReference>
<proteinExistence type="predicted"/>
<comment type="caution">
    <text evidence="9">The sequence shown here is derived from an EMBL/GenBank/DDBJ whole genome shotgun (WGS) entry which is preliminary data.</text>
</comment>
<keyword evidence="4" id="KW-0410">Iron transport</keyword>
<dbReference type="EMBL" id="BAABAA010000005">
    <property type="protein sequence ID" value="GAA3567884.1"/>
    <property type="molecule type" value="Genomic_DNA"/>
</dbReference>
<protein>
    <submittedName>
        <fullName evidence="9">AAA family ATPase</fullName>
    </submittedName>
</protein>
<evidence type="ECO:0000256" key="6">
    <source>
        <dbReference type="ARBA" id="ARBA00023065"/>
    </source>
</evidence>
<comment type="subcellular location">
    <subcellularLocation>
        <location evidence="1">Cell membrane</location>
        <topology evidence="1">Peripheral membrane protein</topology>
    </subcellularLocation>
</comment>
<gene>
    <name evidence="9" type="ORF">GCM10022235_41060</name>
</gene>